<evidence type="ECO:0000313" key="2">
    <source>
        <dbReference type="EMBL" id="MBB4741902.1"/>
    </source>
</evidence>
<reference evidence="2 3" key="1">
    <citation type="submission" date="2020-08" db="EMBL/GenBank/DDBJ databases">
        <title>Sequencing the genomes of 1000 actinobacteria strains.</title>
        <authorList>
            <person name="Klenk H.-P."/>
        </authorList>
    </citation>
    <scope>NUCLEOTIDE SEQUENCE [LARGE SCALE GENOMIC DNA]</scope>
    <source>
        <strain evidence="2 3">DSM 45809</strain>
    </source>
</reference>
<dbReference type="RefSeq" id="WP_185042336.1">
    <property type="nucleotide sequence ID" value="NZ_BAABFG010000005.1"/>
</dbReference>
<keyword evidence="1" id="KW-0472">Membrane</keyword>
<gene>
    <name evidence="2" type="ORF">BJY16_005361</name>
</gene>
<organism evidence="2 3">
    <name type="scientific">Actinoplanes octamycinicus</name>
    <dbReference type="NCBI Taxonomy" id="135948"/>
    <lineage>
        <taxon>Bacteria</taxon>
        <taxon>Bacillati</taxon>
        <taxon>Actinomycetota</taxon>
        <taxon>Actinomycetes</taxon>
        <taxon>Micromonosporales</taxon>
        <taxon>Micromonosporaceae</taxon>
        <taxon>Actinoplanes</taxon>
    </lineage>
</organism>
<keyword evidence="1" id="KW-0812">Transmembrane</keyword>
<dbReference type="EMBL" id="JACHNB010000001">
    <property type="protein sequence ID" value="MBB4741902.1"/>
    <property type="molecule type" value="Genomic_DNA"/>
</dbReference>
<accession>A0A7W7M9G4</accession>
<comment type="caution">
    <text evidence="2">The sequence shown here is derived from an EMBL/GenBank/DDBJ whole genome shotgun (WGS) entry which is preliminary data.</text>
</comment>
<protein>
    <recommendedName>
        <fullName evidence="4">Membrane-associated oxidoreductase</fullName>
    </recommendedName>
</protein>
<keyword evidence="1" id="KW-1133">Transmembrane helix</keyword>
<proteinExistence type="predicted"/>
<sequence>MIGLLERRLRRAFRAGAALDLDGAAVRADLLSALLVGGDRAVPGRTARLDLSGARITGRLDLTGARIDSPVRLRRCVFDEVPLLDHAELAQLNLDGSELPGIEADGLRVTGDLGLRDATVTGDLWLLPARVGGSVELDRSTVAGTVYLQRSEVGGHLRLVGATIDGELRLNSTRLGGDLDLGDARIGGLFAAGLQTGGSVMAHRLRATGPVNLIGAQVAGTIAVVGSTLTGPAPDGHALLLIEARTGLLTLRPGPGSAGTISLRDARVGRLADDPAGWPAGCPVELDGLTYERLTRRSEDVSEWTVSQRLAWMTRHATGFAPGPYDQLAAALRRDGREQDARQALVVRERLRHRAMGRLGAVWGALQDATIGFGYRPGRALLWLLTVVTASTAWFAWSGPLQPVKPGESPTWDPFLYSLDVLVPLVSIGHDQAWDPVGADKAVTVAVMAAGWILATTVIAGVGRSLRR</sequence>
<evidence type="ECO:0008006" key="4">
    <source>
        <dbReference type="Google" id="ProtNLM"/>
    </source>
</evidence>
<dbReference type="AlphaFoldDB" id="A0A7W7M9G4"/>
<evidence type="ECO:0000313" key="3">
    <source>
        <dbReference type="Proteomes" id="UP000546162"/>
    </source>
</evidence>
<feature type="transmembrane region" description="Helical" evidence="1">
    <location>
        <begin position="442"/>
        <end position="462"/>
    </location>
</feature>
<feature type="transmembrane region" description="Helical" evidence="1">
    <location>
        <begin position="380"/>
        <end position="397"/>
    </location>
</feature>
<keyword evidence="3" id="KW-1185">Reference proteome</keyword>
<name>A0A7W7M9G4_9ACTN</name>
<evidence type="ECO:0000256" key="1">
    <source>
        <dbReference type="SAM" id="Phobius"/>
    </source>
</evidence>
<dbReference type="Proteomes" id="UP000546162">
    <property type="component" value="Unassembled WGS sequence"/>
</dbReference>